<accession>A0A3A1WJ02</accession>
<dbReference type="Proteomes" id="UP000265750">
    <property type="component" value="Unassembled WGS sequence"/>
</dbReference>
<keyword evidence="2" id="KW-1185">Reference proteome</keyword>
<organism evidence="1 2">
    <name type="scientific">Aureimonas flava</name>
    <dbReference type="NCBI Taxonomy" id="2320271"/>
    <lineage>
        <taxon>Bacteria</taxon>
        <taxon>Pseudomonadati</taxon>
        <taxon>Pseudomonadota</taxon>
        <taxon>Alphaproteobacteria</taxon>
        <taxon>Hyphomicrobiales</taxon>
        <taxon>Aurantimonadaceae</taxon>
        <taxon>Aureimonas</taxon>
    </lineage>
</organism>
<proteinExistence type="predicted"/>
<dbReference type="EMBL" id="QYRN01000006">
    <property type="protein sequence ID" value="RIY00216.1"/>
    <property type="molecule type" value="Genomic_DNA"/>
</dbReference>
<evidence type="ECO:0000313" key="2">
    <source>
        <dbReference type="Proteomes" id="UP000265750"/>
    </source>
</evidence>
<protein>
    <submittedName>
        <fullName evidence="1">Uncharacterized protein</fullName>
    </submittedName>
</protein>
<dbReference type="AlphaFoldDB" id="A0A3A1WJ02"/>
<evidence type="ECO:0000313" key="1">
    <source>
        <dbReference type="EMBL" id="RIY00216.1"/>
    </source>
</evidence>
<comment type="caution">
    <text evidence="1">The sequence shown here is derived from an EMBL/GenBank/DDBJ whole genome shotgun (WGS) entry which is preliminary data.</text>
</comment>
<sequence length="79" mass="8856">MQEFAHLHVDDANITLQLLVQDNEALTRTPNPFERSFGGHELLSCRSHIHRLLARASQHFAALTLFATHVVLEIAEKGA</sequence>
<name>A0A3A1WJ02_9HYPH</name>
<gene>
    <name evidence="1" type="ORF">D3218_13100</name>
</gene>
<reference evidence="2" key="1">
    <citation type="submission" date="2018-09" db="EMBL/GenBank/DDBJ databases">
        <authorList>
            <person name="Tuo L."/>
        </authorList>
    </citation>
    <scope>NUCLEOTIDE SEQUENCE [LARGE SCALE GENOMIC DNA]</scope>
    <source>
        <strain evidence="2">M2BS4Y-1</strain>
    </source>
</reference>